<feature type="region of interest" description="Disordered" evidence="2">
    <location>
        <begin position="367"/>
        <end position="392"/>
    </location>
</feature>
<evidence type="ECO:0000256" key="1">
    <source>
        <dbReference type="SAM" id="Coils"/>
    </source>
</evidence>
<feature type="coiled-coil region" evidence="1">
    <location>
        <begin position="395"/>
        <end position="457"/>
    </location>
</feature>
<dbReference type="GeneID" id="101234487"/>
<feature type="region of interest" description="Disordered" evidence="2">
    <location>
        <begin position="305"/>
        <end position="329"/>
    </location>
</feature>
<evidence type="ECO:0000256" key="2">
    <source>
        <dbReference type="SAM" id="MobiDB-lite"/>
    </source>
</evidence>
<protein>
    <submittedName>
        <fullName evidence="4">Coiled-coil domain-containing protein 13 isoform X5</fullName>
    </submittedName>
</protein>
<dbReference type="Proteomes" id="UP001652625">
    <property type="component" value="Chromosome 11"/>
</dbReference>
<accession>A0ABM4CY70</accession>
<name>A0ABM4CY70_HYDVU</name>
<sequence length="535" mass="62411">MIHSKEYVQEPHDFELNNELRELRDENGRLVKLINEKEEEIKIIRKRWKTENNFFISDEEMKCIGGNAASKIIFFSKKCKALTAELECEKSKKLLKKKLLQDKLGCLEEKAAISIKKTDEEKVEEDLRNKLNDAMKNCSNLRSEMENLKRELKVAHKVLSREVGEHVSFESLLSSGSTWRGRQQQIVALQSKVEELEKKKVEHKDKNSFVTQIEEKQRLHIKKLELEKKELHEKQEKQLQVVTQERDIFKEKSNAARTRNQVLSQELKNLKDQLKVCKEKNQQDDDLISALLGDQEYLKDENSRLKQKIKSRQSSERLHKVQGDTMSESSNSIVEKLKSEMVLQEKKVEFLEQEILKIDRCSSTKSLITSPPLTHGKKMFASPRRQSSNPHEHQLHELKCLYDVANVEKEKLRQLVDVLHRRNEELTQEIIQKDATISEGRNNNVKLEKQIGKLQVKSTNIGSRISNQKDKNLSQELLALNTKLAIQLENNESLKIALDNVMKTKTDDMRIFQETIEQTKSIFLHGLREYKKAIT</sequence>
<feature type="compositionally biased region" description="Basic and acidic residues" evidence="2">
    <location>
        <begin position="313"/>
        <end position="322"/>
    </location>
</feature>
<keyword evidence="1" id="KW-0175">Coiled coil</keyword>
<dbReference type="InterPro" id="IPR038929">
    <property type="entry name" value="CCDC13"/>
</dbReference>
<dbReference type="PANTHER" id="PTHR31935:SF1">
    <property type="entry name" value="COILED-COIL DOMAIN-CONTAINING PROTEIN 13"/>
    <property type="match status" value="1"/>
</dbReference>
<gene>
    <name evidence="4" type="primary">LOC101234487</name>
</gene>
<organism evidence="3 4">
    <name type="scientific">Hydra vulgaris</name>
    <name type="common">Hydra</name>
    <name type="synonym">Hydra attenuata</name>
    <dbReference type="NCBI Taxonomy" id="6087"/>
    <lineage>
        <taxon>Eukaryota</taxon>
        <taxon>Metazoa</taxon>
        <taxon>Cnidaria</taxon>
        <taxon>Hydrozoa</taxon>
        <taxon>Hydroidolina</taxon>
        <taxon>Anthoathecata</taxon>
        <taxon>Aplanulata</taxon>
        <taxon>Hydridae</taxon>
        <taxon>Hydra</taxon>
    </lineage>
</organism>
<evidence type="ECO:0000313" key="4">
    <source>
        <dbReference type="RefSeq" id="XP_065666816.1"/>
    </source>
</evidence>
<proteinExistence type="predicted"/>
<feature type="coiled-coil region" evidence="1">
    <location>
        <begin position="186"/>
        <end position="287"/>
    </location>
</feature>
<dbReference type="PANTHER" id="PTHR31935">
    <property type="entry name" value="COILED-COIL DOMAIN-CONTAINING PROTEIN 13"/>
    <property type="match status" value="1"/>
</dbReference>
<reference evidence="4" key="1">
    <citation type="submission" date="2025-08" db="UniProtKB">
        <authorList>
            <consortium name="RefSeq"/>
        </authorList>
    </citation>
    <scope>IDENTIFICATION</scope>
</reference>
<dbReference type="RefSeq" id="XP_065666816.1">
    <property type="nucleotide sequence ID" value="XM_065810744.1"/>
</dbReference>
<evidence type="ECO:0000313" key="3">
    <source>
        <dbReference type="Proteomes" id="UP001652625"/>
    </source>
</evidence>
<keyword evidence="3" id="KW-1185">Reference proteome</keyword>
<feature type="coiled-coil region" evidence="1">
    <location>
        <begin position="117"/>
        <end position="162"/>
    </location>
</feature>